<keyword evidence="2" id="KW-1185">Reference proteome</keyword>
<dbReference type="Proteomes" id="UP001153269">
    <property type="component" value="Unassembled WGS sequence"/>
</dbReference>
<evidence type="ECO:0008006" key="3">
    <source>
        <dbReference type="Google" id="ProtNLM"/>
    </source>
</evidence>
<dbReference type="GO" id="GO:0042953">
    <property type="term" value="P:lipoprotein transport"/>
    <property type="evidence" value="ECO:0007669"/>
    <property type="project" value="TreeGrafter"/>
</dbReference>
<dbReference type="GO" id="GO:0030301">
    <property type="term" value="P:cholesterol transport"/>
    <property type="evidence" value="ECO:0007669"/>
    <property type="project" value="TreeGrafter"/>
</dbReference>
<protein>
    <recommendedName>
        <fullName evidence="3">Apolipoprotein B</fullName>
    </recommendedName>
</protein>
<proteinExistence type="predicted"/>
<comment type="caution">
    <text evidence="1">The sequence shown here is derived from an EMBL/GenBank/DDBJ whole genome shotgun (WGS) entry which is preliminary data.</text>
</comment>
<dbReference type="EMBL" id="CADEAL010000739">
    <property type="protein sequence ID" value="CAB1424569.1"/>
    <property type="molecule type" value="Genomic_DNA"/>
</dbReference>
<dbReference type="GO" id="GO:0006642">
    <property type="term" value="P:triglyceride mobilization"/>
    <property type="evidence" value="ECO:0007669"/>
    <property type="project" value="TreeGrafter"/>
</dbReference>
<accession>A0A9N7U412</accession>
<dbReference type="InterPro" id="IPR052418">
    <property type="entry name" value="Apolipoprotein_B"/>
</dbReference>
<evidence type="ECO:0000313" key="2">
    <source>
        <dbReference type="Proteomes" id="UP001153269"/>
    </source>
</evidence>
<gene>
    <name evidence="1" type="ORF">PLEPLA_LOCUS12497</name>
</gene>
<evidence type="ECO:0000313" key="1">
    <source>
        <dbReference type="EMBL" id="CAB1424569.1"/>
    </source>
</evidence>
<dbReference type="GO" id="GO:0034359">
    <property type="term" value="C:mature chylomicron"/>
    <property type="evidence" value="ECO:0007669"/>
    <property type="project" value="TreeGrafter"/>
</dbReference>
<dbReference type="GO" id="GO:0120020">
    <property type="term" value="F:cholesterol transfer activity"/>
    <property type="evidence" value="ECO:0007669"/>
    <property type="project" value="TreeGrafter"/>
</dbReference>
<name>A0A9N7U412_PLEPL</name>
<dbReference type="GO" id="GO:0050750">
    <property type="term" value="F:low-density lipoprotein particle receptor binding"/>
    <property type="evidence" value="ECO:0007669"/>
    <property type="project" value="TreeGrafter"/>
</dbReference>
<dbReference type="PANTHER" id="PTHR13769:SF5">
    <property type="entry name" value="APOLIPOPROTEIN B-100-RELATED"/>
    <property type="match status" value="1"/>
</dbReference>
<dbReference type="AlphaFoldDB" id="A0A9N7U412"/>
<organism evidence="1 2">
    <name type="scientific">Pleuronectes platessa</name>
    <name type="common">European plaice</name>
    <dbReference type="NCBI Taxonomy" id="8262"/>
    <lineage>
        <taxon>Eukaryota</taxon>
        <taxon>Metazoa</taxon>
        <taxon>Chordata</taxon>
        <taxon>Craniata</taxon>
        <taxon>Vertebrata</taxon>
        <taxon>Euteleostomi</taxon>
        <taxon>Actinopterygii</taxon>
        <taxon>Neopterygii</taxon>
        <taxon>Teleostei</taxon>
        <taxon>Neoteleostei</taxon>
        <taxon>Acanthomorphata</taxon>
        <taxon>Carangaria</taxon>
        <taxon>Pleuronectiformes</taxon>
        <taxon>Pleuronectoidei</taxon>
        <taxon>Pleuronectidae</taxon>
        <taxon>Pleuronectes</taxon>
    </lineage>
</organism>
<dbReference type="PANTHER" id="PTHR13769">
    <property type="entry name" value="APOLIPOPROTEIN B"/>
    <property type="match status" value="1"/>
</dbReference>
<dbReference type="GO" id="GO:0034362">
    <property type="term" value="C:low-density lipoprotein particle"/>
    <property type="evidence" value="ECO:0007669"/>
    <property type="project" value="TreeGrafter"/>
</dbReference>
<dbReference type="GO" id="GO:0042632">
    <property type="term" value="P:cholesterol homeostasis"/>
    <property type="evidence" value="ECO:0007669"/>
    <property type="project" value="TreeGrafter"/>
</dbReference>
<reference evidence="1" key="1">
    <citation type="submission" date="2020-03" db="EMBL/GenBank/DDBJ databases">
        <authorList>
            <person name="Weist P."/>
        </authorList>
    </citation>
    <scope>NUCLEOTIDE SEQUENCE</scope>
</reference>
<dbReference type="GO" id="GO:0034361">
    <property type="term" value="C:very-low-density lipoprotein particle"/>
    <property type="evidence" value="ECO:0007669"/>
    <property type="project" value="TreeGrafter"/>
</dbReference>
<sequence length="300" mass="33628">MIKSVQDVIDENLLKNLKSCAEFVKQELTNLDVNAVITSCLDSVRKYYTTAVTIITDVFTSIVELVKTVLPEQKIISEIQQIADGLIRELKKAELATPSFTVPFTDLVVPSIMFSMDTLEHIEIPTQLDIPEFTILGFQVVKATTISLDDIKQKIIELIDMIVNLDIQIPDVDAFFGDLTMTYLPHMPELSLPEFTFPEMAFPVFPEVPLEKLVQSLQIPTGKLPTIPSEFMFPCFGKLFGEIKFITPIYTIKTSAEFQNSTESDMSPQFSGFFTSQASSPSFESLNYKLDSTAQIALPK</sequence>